<comment type="caution">
    <text evidence="1">The sequence shown here is derived from an EMBL/GenBank/DDBJ whole genome shotgun (WGS) entry which is preliminary data.</text>
</comment>
<protein>
    <submittedName>
        <fullName evidence="1">Uncharacterized protein</fullName>
    </submittedName>
</protein>
<dbReference type="EMBL" id="JAWDGP010004153">
    <property type="protein sequence ID" value="KAK3767377.1"/>
    <property type="molecule type" value="Genomic_DNA"/>
</dbReference>
<reference evidence="1" key="1">
    <citation type="journal article" date="2023" name="G3 (Bethesda)">
        <title>A reference genome for the long-term kleptoplast-retaining sea slug Elysia crispata morphotype clarki.</title>
        <authorList>
            <person name="Eastman K.E."/>
            <person name="Pendleton A.L."/>
            <person name="Shaikh M.A."/>
            <person name="Suttiyut T."/>
            <person name="Ogas R."/>
            <person name="Tomko P."/>
            <person name="Gavelis G."/>
            <person name="Widhalm J.R."/>
            <person name="Wisecaver J.H."/>
        </authorList>
    </citation>
    <scope>NUCLEOTIDE SEQUENCE</scope>
    <source>
        <strain evidence="1">ECLA1</strain>
    </source>
</reference>
<accession>A0AAE0ZDI8</accession>
<keyword evidence="2" id="KW-1185">Reference proteome</keyword>
<proteinExistence type="predicted"/>
<dbReference type="Proteomes" id="UP001283361">
    <property type="component" value="Unassembled WGS sequence"/>
</dbReference>
<dbReference type="AlphaFoldDB" id="A0AAE0ZDI8"/>
<evidence type="ECO:0000313" key="2">
    <source>
        <dbReference type="Proteomes" id="UP001283361"/>
    </source>
</evidence>
<gene>
    <name evidence="1" type="ORF">RRG08_049746</name>
</gene>
<organism evidence="1 2">
    <name type="scientific">Elysia crispata</name>
    <name type="common">lettuce slug</name>
    <dbReference type="NCBI Taxonomy" id="231223"/>
    <lineage>
        <taxon>Eukaryota</taxon>
        <taxon>Metazoa</taxon>
        <taxon>Spiralia</taxon>
        <taxon>Lophotrochozoa</taxon>
        <taxon>Mollusca</taxon>
        <taxon>Gastropoda</taxon>
        <taxon>Heterobranchia</taxon>
        <taxon>Euthyneura</taxon>
        <taxon>Panpulmonata</taxon>
        <taxon>Sacoglossa</taxon>
        <taxon>Placobranchoidea</taxon>
        <taxon>Plakobranchidae</taxon>
        <taxon>Elysia</taxon>
    </lineage>
</organism>
<name>A0AAE0ZDI8_9GAST</name>
<evidence type="ECO:0000313" key="1">
    <source>
        <dbReference type="EMBL" id="KAK3767377.1"/>
    </source>
</evidence>
<sequence length="112" mass="13392">MSNQFKLLLLSAAVEEANFQEILIAAYAKRLRVAKRKHRFWIHPILNKRKEYGAFYHLVRELELDEEKYIEYFRMSPQQLDMLLSYVGPLITKQRAVREPIDAKQRLAICLR</sequence>